<dbReference type="SUPFAM" id="SSF56496">
    <property type="entry name" value="Fibrinogen C-terminal domain-like"/>
    <property type="match status" value="1"/>
</dbReference>
<keyword evidence="2" id="KW-0732">Signal</keyword>
<evidence type="ECO:0000313" key="4">
    <source>
        <dbReference type="Proteomes" id="UP001142462"/>
    </source>
</evidence>
<organism evidence="3 4">
    <name type="scientific">Microbacterium barkeri</name>
    <dbReference type="NCBI Taxonomy" id="33917"/>
    <lineage>
        <taxon>Bacteria</taxon>
        <taxon>Bacillati</taxon>
        <taxon>Actinomycetota</taxon>
        <taxon>Actinomycetes</taxon>
        <taxon>Micrococcales</taxon>
        <taxon>Microbacteriaceae</taxon>
        <taxon>Microbacterium</taxon>
    </lineage>
</organism>
<dbReference type="InterPro" id="IPR036056">
    <property type="entry name" value="Fibrinogen-like_C"/>
</dbReference>
<dbReference type="InterPro" id="IPR014716">
    <property type="entry name" value="Fibrinogen_a/b/g_C_1"/>
</dbReference>
<protein>
    <recommendedName>
        <fullName evidence="5">Fibrinogen C-terminal domain-containing protein</fullName>
    </recommendedName>
</protein>
<dbReference type="Gene3D" id="3.90.215.10">
    <property type="entry name" value="Gamma Fibrinogen, chain A, domain 1"/>
    <property type="match status" value="1"/>
</dbReference>
<dbReference type="InterPro" id="IPR013783">
    <property type="entry name" value="Ig-like_fold"/>
</dbReference>
<evidence type="ECO:0000313" key="3">
    <source>
        <dbReference type="EMBL" id="GLJ63019.1"/>
    </source>
</evidence>
<feature type="region of interest" description="Disordered" evidence="1">
    <location>
        <begin position="759"/>
        <end position="778"/>
    </location>
</feature>
<reference evidence="3" key="2">
    <citation type="submission" date="2023-01" db="EMBL/GenBank/DDBJ databases">
        <authorList>
            <person name="Sun Q."/>
            <person name="Evtushenko L."/>
        </authorList>
    </citation>
    <scope>NUCLEOTIDE SEQUENCE</scope>
    <source>
        <strain evidence="3">VKM Ac-1020</strain>
    </source>
</reference>
<dbReference type="AlphaFoldDB" id="A0A9W6H6T7"/>
<accession>A0A9W6H6T7</accession>
<evidence type="ECO:0000256" key="2">
    <source>
        <dbReference type="SAM" id="SignalP"/>
    </source>
</evidence>
<dbReference type="Gene3D" id="2.60.40.10">
    <property type="entry name" value="Immunoglobulins"/>
    <property type="match status" value="1"/>
</dbReference>
<evidence type="ECO:0008006" key="5">
    <source>
        <dbReference type="Google" id="ProtNLM"/>
    </source>
</evidence>
<dbReference type="Proteomes" id="UP001142462">
    <property type="component" value="Unassembled WGS sequence"/>
</dbReference>
<proteinExistence type="predicted"/>
<dbReference type="EMBL" id="BSEJ01000022">
    <property type="protein sequence ID" value="GLJ63019.1"/>
    <property type="molecule type" value="Genomic_DNA"/>
</dbReference>
<dbReference type="SUPFAM" id="SSF50998">
    <property type="entry name" value="Quinoprotein alcohol dehydrogenase-like"/>
    <property type="match status" value="1"/>
</dbReference>
<dbReference type="Gene3D" id="2.60.120.260">
    <property type="entry name" value="Galactose-binding domain-like"/>
    <property type="match status" value="1"/>
</dbReference>
<dbReference type="RefSeq" id="WP_271174699.1">
    <property type="nucleotide sequence ID" value="NZ_BSEJ01000022.1"/>
</dbReference>
<comment type="caution">
    <text evidence="3">The sequence shown here is derived from an EMBL/GenBank/DDBJ whole genome shotgun (WGS) entry which is preliminary data.</text>
</comment>
<dbReference type="GO" id="GO:0005975">
    <property type="term" value="P:carbohydrate metabolic process"/>
    <property type="evidence" value="ECO:0007669"/>
    <property type="project" value="UniProtKB-ARBA"/>
</dbReference>
<feature type="signal peptide" evidence="2">
    <location>
        <begin position="1"/>
        <end position="27"/>
    </location>
</feature>
<dbReference type="InterPro" id="IPR011047">
    <property type="entry name" value="Quinoprotein_ADH-like_sf"/>
</dbReference>
<evidence type="ECO:0000256" key="1">
    <source>
        <dbReference type="SAM" id="MobiDB-lite"/>
    </source>
</evidence>
<dbReference type="NCBIfam" id="NF040941">
    <property type="entry name" value="GGGWT_bact"/>
    <property type="match status" value="1"/>
</dbReference>
<gene>
    <name evidence="3" type="ORF">GCM10017576_31500</name>
</gene>
<name>A0A9W6H6T7_9MICO</name>
<reference evidence="3" key="1">
    <citation type="journal article" date="2014" name="Int. J. Syst. Evol. Microbiol.">
        <title>Complete genome sequence of Corynebacterium casei LMG S-19264T (=DSM 44701T), isolated from a smear-ripened cheese.</title>
        <authorList>
            <consortium name="US DOE Joint Genome Institute (JGI-PGF)"/>
            <person name="Walter F."/>
            <person name="Albersmeier A."/>
            <person name="Kalinowski J."/>
            <person name="Ruckert C."/>
        </authorList>
    </citation>
    <scope>NUCLEOTIDE SEQUENCE</scope>
    <source>
        <strain evidence="3">VKM Ac-1020</strain>
    </source>
</reference>
<feature type="chain" id="PRO_5040906067" description="Fibrinogen C-terminal domain-containing protein" evidence="2">
    <location>
        <begin position="28"/>
        <end position="942"/>
    </location>
</feature>
<keyword evidence="4" id="KW-1185">Reference proteome</keyword>
<sequence>MTLRTRIAAVAAIALIATLAAPIPATAADPTLPAPDGRTEATAAASCWEVAQVDPDAPSGVYWLATPAMGSAQQFYCDQQTDGGGWVLVGRGRQGWSESILGSGTPAQVREPATGTAAFTPRQLPGALIDQLNNDQPIGALADGIRLVRAANAAGTSWQDTRFRLTSPRDEWTWEFNNQQRVGSFRIGNRNGTGGTTSNFGNDNGLIRVRTITGSAEGWAMGFGYGSDIKGAPDGTSYLWSPSTSAGYARPFTQVFIRPKLLSADVFAPVPAGGTPATAGTAVAEAFAQTQPWGVAGLGAGPSTLEGSNEVSAFTENVDRVFVGGNFTKVQRSAGGSGAVEQAYLAAFERDTGTWISTFRPVFDNQVKALAPLPGGRIAVGGYFSTVNGESHPGLVVLDATTGAVDASFTGALLNFLSGGVPVVRTLDVQGDWLYVGGSFTHAKAATGAQVYARNTVRFSIESSVPDAWNPEFNGTVISLDASAHGDRVYAAGFFSQSKGRPADKAAVLSTADESLTPWPVVFSNRTSGRQGYQQAVLEVGDRVWLGGSEHSLMSYRRDTMEMASSNITLAGGDFQAIASDGETVYAGCHCFGTNYEGATVWPGIGTAWTGAHAIYGSGAWSAESGEYLESFNGILNTRAGAGAWALFVDSRGTLWQGGDYSYSTRAGYVRQWSGGFVRHAPSDVTSPSTPGAFKAVRTAEGVNLTWTAATDDRAVTAYQVLRADRVVATVGGTSAALPPAPDGTLYAVRAVDAAGNRSASTPAVPAEAAPGPDPASPTLIDAGSTWATLWSTAAPPSDWAAPEFDDGSWLSGAAPVGWGTSDIATALDTSLSPRPLTSYHRHDIDLPGGAVALRFSVRVDDGVVVYVNGAEVLRRNIDPGPVTASTYANTAVSGTTAMAQPYVAEIPATAFRTGANTIAVEVHSNYRTANSHSFEMTVTAP</sequence>